<dbReference type="EMBL" id="UINC01160863">
    <property type="protein sequence ID" value="SVD59741.1"/>
    <property type="molecule type" value="Genomic_DNA"/>
</dbReference>
<feature type="transmembrane region" description="Helical" evidence="1">
    <location>
        <begin position="82"/>
        <end position="102"/>
    </location>
</feature>
<sequence>MYYFKANDKDETEYGPLDPDQIREWLREKRMDNNSLVRKSTDEEWRPLGQVPDWQTSATPAVALPEGMPPAARKGPPGKVQAIGIMTLVGGILALLTCFGIALGTMFIYIPWIYSLVLGIMAIIKGSQMLGSNPAPAFASARTIAIMQIVNIINCDMVNLTLGIITLVFLNDPEVREHLRSQGVEI</sequence>
<dbReference type="InterPro" id="IPR025640">
    <property type="entry name" value="GYF_2"/>
</dbReference>
<proteinExistence type="predicted"/>
<feature type="transmembrane region" description="Helical" evidence="1">
    <location>
        <begin position="145"/>
        <end position="170"/>
    </location>
</feature>
<keyword evidence="1" id="KW-1133">Transmembrane helix</keyword>
<dbReference type="InterPro" id="IPR035445">
    <property type="entry name" value="GYF-like_dom_sf"/>
</dbReference>
<gene>
    <name evidence="3" type="ORF">METZ01_LOCUS412595</name>
</gene>
<name>A0A382WNU9_9ZZZZ</name>
<protein>
    <recommendedName>
        <fullName evidence="2">GYF domain-containing protein</fullName>
    </recommendedName>
</protein>
<accession>A0A382WNU9</accession>
<feature type="transmembrane region" description="Helical" evidence="1">
    <location>
        <begin position="108"/>
        <end position="124"/>
    </location>
</feature>
<dbReference type="Pfam" id="PF14237">
    <property type="entry name" value="GYF_2"/>
    <property type="match status" value="1"/>
</dbReference>
<keyword evidence="1" id="KW-0472">Membrane</keyword>
<keyword evidence="1" id="KW-0812">Transmembrane</keyword>
<reference evidence="3" key="1">
    <citation type="submission" date="2018-05" db="EMBL/GenBank/DDBJ databases">
        <authorList>
            <person name="Lanie J.A."/>
            <person name="Ng W.-L."/>
            <person name="Kazmierczak K.M."/>
            <person name="Andrzejewski T.M."/>
            <person name="Davidsen T.M."/>
            <person name="Wayne K.J."/>
            <person name="Tettelin H."/>
            <person name="Glass J.I."/>
            <person name="Rusch D."/>
            <person name="Podicherti R."/>
            <person name="Tsui H.-C.T."/>
            <person name="Winkler M.E."/>
        </authorList>
    </citation>
    <scope>NUCLEOTIDE SEQUENCE</scope>
</reference>
<evidence type="ECO:0000313" key="3">
    <source>
        <dbReference type="EMBL" id="SVD59741.1"/>
    </source>
</evidence>
<feature type="domain" description="GYF" evidence="2">
    <location>
        <begin position="10"/>
        <end position="53"/>
    </location>
</feature>
<evidence type="ECO:0000259" key="2">
    <source>
        <dbReference type="Pfam" id="PF14237"/>
    </source>
</evidence>
<organism evidence="3">
    <name type="scientific">marine metagenome</name>
    <dbReference type="NCBI Taxonomy" id="408172"/>
    <lineage>
        <taxon>unclassified sequences</taxon>
        <taxon>metagenomes</taxon>
        <taxon>ecological metagenomes</taxon>
    </lineage>
</organism>
<dbReference type="AlphaFoldDB" id="A0A382WNU9"/>
<evidence type="ECO:0000256" key="1">
    <source>
        <dbReference type="SAM" id="Phobius"/>
    </source>
</evidence>
<dbReference type="SUPFAM" id="SSF55277">
    <property type="entry name" value="GYF domain"/>
    <property type="match status" value="1"/>
</dbReference>